<evidence type="ECO:0000313" key="8">
    <source>
        <dbReference type="EMBL" id="SET86888.1"/>
    </source>
</evidence>
<dbReference type="GO" id="GO:0005506">
    <property type="term" value="F:iron ion binding"/>
    <property type="evidence" value="ECO:0007669"/>
    <property type="project" value="InterPro"/>
</dbReference>
<keyword evidence="4 7" id="KW-0560">Oxidoreductase</keyword>
<keyword evidence="5 7" id="KW-0408">Iron</keyword>
<dbReference type="InterPro" id="IPR017972">
    <property type="entry name" value="Cyt_P450_CS"/>
</dbReference>
<comment type="similarity">
    <text evidence="1 7">Belongs to the cytochrome P450 family.</text>
</comment>
<evidence type="ECO:0000256" key="3">
    <source>
        <dbReference type="ARBA" id="ARBA00022723"/>
    </source>
</evidence>
<dbReference type="GO" id="GO:0016705">
    <property type="term" value="F:oxidoreductase activity, acting on paired donors, with incorporation or reduction of molecular oxygen"/>
    <property type="evidence" value="ECO:0007669"/>
    <property type="project" value="InterPro"/>
</dbReference>
<evidence type="ECO:0000256" key="7">
    <source>
        <dbReference type="RuleBase" id="RU000461"/>
    </source>
</evidence>
<dbReference type="Proteomes" id="UP000199181">
    <property type="component" value="Unassembled WGS sequence"/>
</dbReference>
<dbReference type="AlphaFoldDB" id="A0A1I0HS42"/>
<dbReference type="GO" id="GO:0004497">
    <property type="term" value="F:monooxygenase activity"/>
    <property type="evidence" value="ECO:0007669"/>
    <property type="project" value="UniProtKB-KW"/>
</dbReference>
<dbReference type="GO" id="GO:0020037">
    <property type="term" value="F:heme binding"/>
    <property type="evidence" value="ECO:0007669"/>
    <property type="project" value="InterPro"/>
</dbReference>
<organism evidence="8 9">
    <name type="scientific">Stigmatella erecta</name>
    <dbReference type="NCBI Taxonomy" id="83460"/>
    <lineage>
        <taxon>Bacteria</taxon>
        <taxon>Pseudomonadati</taxon>
        <taxon>Myxococcota</taxon>
        <taxon>Myxococcia</taxon>
        <taxon>Myxococcales</taxon>
        <taxon>Cystobacterineae</taxon>
        <taxon>Archangiaceae</taxon>
        <taxon>Stigmatella</taxon>
    </lineage>
</organism>
<dbReference type="Pfam" id="PF00067">
    <property type="entry name" value="p450"/>
    <property type="match status" value="1"/>
</dbReference>
<dbReference type="FunFam" id="1.10.630.10:FF:000018">
    <property type="entry name" value="Cytochrome P450 monooxygenase"/>
    <property type="match status" value="1"/>
</dbReference>
<evidence type="ECO:0000256" key="5">
    <source>
        <dbReference type="ARBA" id="ARBA00023004"/>
    </source>
</evidence>
<evidence type="ECO:0000313" key="9">
    <source>
        <dbReference type="Proteomes" id="UP000199181"/>
    </source>
</evidence>
<proteinExistence type="inferred from homology"/>
<evidence type="ECO:0008006" key="10">
    <source>
        <dbReference type="Google" id="ProtNLM"/>
    </source>
</evidence>
<dbReference type="Gene3D" id="1.10.630.10">
    <property type="entry name" value="Cytochrome P450"/>
    <property type="match status" value="1"/>
</dbReference>
<reference evidence="9" key="1">
    <citation type="submission" date="2016-10" db="EMBL/GenBank/DDBJ databases">
        <authorList>
            <person name="Varghese N."/>
            <person name="Submissions S."/>
        </authorList>
    </citation>
    <scope>NUCLEOTIDE SEQUENCE [LARGE SCALE GENOMIC DNA]</scope>
    <source>
        <strain evidence="9">DSM 16858</strain>
    </source>
</reference>
<dbReference type="InterPro" id="IPR001128">
    <property type="entry name" value="Cyt_P450"/>
</dbReference>
<accession>A0A1I0HS42</accession>
<dbReference type="InterPro" id="IPR036396">
    <property type="entry name" value="Cyt_P450_sf"/>
</dbReference>
<dbReference type="PRINTS" id="PR00385">
    <property type="entry name" value="P450"/>
</dbReference>
<dbReference type="RefSeq" id="WP_093519502.1">
    <property type="nucleotide sequence ID" value="NZ_FOIJ01000005.1"/>
</dbReference>
<name>A0A1I0HS42_9BACT</name>
<dbReference type="EMBL" id="FOIJ01000005">
    <property type="protein sequence ID" value="SET86888.1"/>
    <property type="molecule type" value="Genomic_DNA"/>
</dbReference>
<dbReference type="SUPFAM" id="SSF48264">
    <property type="entry name" value="Cytochrome P450"/>
    <property type="match status" value="1"/>
</dbReference>
<evidence type="ECO:0000256" key="2">
    <source>
        <dbReference type="ARBA" id="ARBA00022617"/>
    </source>
</evidence>
<dbReference type="PROSITE" id="PS00086">
    <property type="entry name" value="CYTOCHROME_P450"/>
    <property type="match status" value="1"/>
</dbReference>
<dbReference type="PANTHER" id="PTHR46696">
    <property type="entry name" value="P450, PUTATIVE (EUROFUNG)-RELATED"/>
    <property type="match status" value="1"/>
</dbReference>
<keyword evidence="2 7" id="KW-0349">Heme</keyword>
<keyword evidence="9" id="KW-1185">Reference proteome</keyword>
<dbReference type="PRINTS" id="PR00359">
    <property type="entry name" value="BP450"/>
</dbReference>
<keyword evidence="3 7" id="KW-0479">Metal-binding</keyword>
<dbReference type="CDD" id="cd11078">
    <property type="entry name" value="CYP130-like"/>
    <property type="match status" value="1"/>
</dbReference>
<gene>
    <name evidence="8" type="ORF">SAMN05443639_10586</name>
</gene>
<evidence type="ECO:0000256" key="4">
    <source>
        <dbReference type="ARBA" id="ARBA00023002"/>
    </source>
</evidence>
<dbReference type="InterPro" id="IPR002397">
    <property type="entry name" value="Cyt_P450_B"/>
</dbReference>
<sequence>MTSQRVNILSPEFRANPHPGYAQMRRETPVIQVEPAGFWAISRYEDVAFVIKNPLLFSSEGFKTAWQPAWVGYNPLANSMITSDGTKHTRMRTLVSRAFNASAIQRMEARIRKLSLQLADGLAQKGEGDFVSLFAMPLPAFVIGELLGLDVSFHHRFKGWSDDIASVTPEPLTPQHAERTLTAIADLTGYLSEVIAARRRTPADDLVSDLVRAEADGQSLTDREIIDFLVLLLIAGLETTVHLLANSLLFLADHPEEYARLRANPTLVPKFIEEMLRYDSPVQALVRIVTTDVTLAGVKIPKGEVVLAIVSSANRDERQYPHPDRFELHRDQPSISFGHGAHFCIGAQLARMEARCGMEALLSRFSGFQRTPAELTWGQAITVRGPHTLPLRFIPA</sequence>
<evidence type="ECO:0000256" key="6">
    <source>
        <dbReference type="ARBA" id="ARBA00023033"/>
    </source>
</evidence>
<keyword evidence="6 7" id="KW-0503">Monooxygenase</keyword>
<protein>
    <recommendedName>
        <fullName evidence="10">Cytochrome P450</fullName>
    </recommendedName>
</protein>
<evidence type="ECO:0000256" key="1">
    <source>
        <dbReference type="ARBA" id="ARBA00010617"/>
    </source>
</evidence>
<dbReference type="PANTHER" id="PTHR46696:SF3">
    <property type="entry name" value="PULCHERRIMINIC ACID SYNTHASE"/>
    <property type="match status" value="1"/>
</dbReference>